<accession>A0A6N7XXB8</accession>
<comment type="caution">
    <text evidence="2">The sequence shown here is derived from an EMBL/GenBank/DDBJ whole genome shotgun (WGS) entry which is preliminary data.</text>
</comment>
<dbReference type="PROSITE" id="PS51257">
    <property type="entry name" value="PROKAR_LIPOPROTEIN"/>
    <property type="match status" value="1"/>
</dbReference>
<gene>
    <name evidence="2" type="ORF">FYJ83_06995</name>
</gene>
<name>A0A6N7XXB8_9FIRM</name>
<dbReference type="Proteomes" id="UP000469523">
    <property type="component" value="Unassembled WGS sequence"/>
</dbReference>
<evidence type="ECO:0008006" key="4">
    <source>
        <dbReference type="Google" id="ProtNLM"/>
    </source>
</evidence>
<dbReference type="RefSeq" id="WP_154439631.1">
    <property type="nucleotide sequence ID" value="NZ_JAHLPJ010000001.1"/>
</dbReference>
<evidence type="ECO:0000256" key="1">
    <source>
        <dbReference type="SAM" id="Coils"/>
    </source>
</evidence>
<dbReference type="AlphaFoldDB" id="A0A6N7XXB8"/>
<proteinExistence type="predicted"/>
<keyword evidence="3" id="KW-1185">Reference proteome</keyword>
<dbReference type="EMBL" id="VUNQ01000012">
    <property type="protein sequence ID" value="MSU01214.1"/>
    <property type="molecule type" value="Genomic_DNA"/>
</dbReference>
<reference evidence="2 3" key="1">
    <citation type="submission" date="2019-09" db="EMBL/GenBank/DDBJ databases">
        <title>In-depth cultivation of the pig gut microbiome towards novel bacterial diversity and tailored functional studies.</title>
        <authorList>
            <person name="Wylensek D."/>
            <person name="Hitch T.C.A."/>
            <person name="Clavel T."/>
        </authorList>
    </citation>
    <scope>NUCLEOTIDE SEQUENCE [LARGE SCALE GENOMIC DNA]</scope>
    <source>
        <strain evidence="2 3">WCA3-693-APC-4?</strain>
    </source>
</reference>
<keyword evidence="1" id="KW-0175">Coiled coil</keyword>
<protein>
    <recommendedName>
        <fullName evidence="4">Lipoprotein</fullName>
    </recommendedName>
</protein>
<sequence length="334" mass="38664">MKKSMSIIFLLVLLVISFTGCSKPISFDEAVKEAHSIQKELLLTDMTLESARSKVSDIIRSVKNIDNSQKAKLNEMEKDLDMIYSSKKDYKDIMEEISKENFSYAFFNMYEAVGTYKDSYGDILKECIGEIYIMNEKDLEKGIIEDIQQNIDISALKEKEYINDNHIINFVNAANERLNNMDYFFEQIGQTMSNDLKLNLDILKPKAEVALNITDDLQVKQKIIEEEAKKLAEEEAKIEAKEEVKKYEPEKIVDSDGKQIWKIYISEGSLHLKGTYKGSGNFIVKLSNSNQELMEVLVNEIGDYIVDKTFIVPYVGWYYLEIYGSQGNWTYEWY</sequence>
<organism evidence="2 3">
    <name type="scientific">Tissierella pigra</name>
    <dbReference type="NCBI Taxonomy" id="2607614"/>
    <lineage>
        <taxon>Bacteria</taxon>
        <taxon>Bacillati</taxon>
        <taxon>Bacillota</taxon>
        <taxon>Tissierellia</taxon>
        <taxon>Tissierellales</taxon>
        <taxon>Tissierellaceae</taxon>
        <taxon>Tissierella</taxon>
    </lineage>
</organism>
<evidence type="ECO:0000313" key="3">
    <source>
        <dbReference type="Proteomes" id="UP000469523"/>
    </source>
</evidence>
<feature type="coiled-coil region" evidence="1">
    <location>
        <begin position="214"/>
        <end position="244"/>
    </location>
</feature>
<evidence type="ECO:0000313" key="2">
    <source>
        <dbReference type="EMBL" id="MSU01214.1"/>
    </source>
</evidence>